<reference evidence="5" key="1">
    <citation type="journal article" date="2023" name="Nat. Commun.">
        <title>Diploid and tetraploid genomes of Acorus and the evolution of monocots.</title>
        <authorList>
            <person name="Ma L."/>
            <person name="Liu K.W."/>
            <person name="Li Z."/>
            <person name="Hsiao Y.Y."/>
            <person name="Qi Y."/>
            <person name="Fu T."/>
            <person name="Tang G.D."/>
            <person name="Zhang D."/>
            <person name="Sun W.H."/>
            <person name="Liu D.K."/>
            <person name="Li Y."/>
            <person name="Chen G.Z."/>
            <person name="Liu X.D."/>
            <person name="Liao X.Y."/>
            <person name="Jiang Y.T."/>
            <person name="Yu X."/>
            <person name="Hao Y."/>
            <person name="Huang J."/>
            <person name="Zhao X.W."/>
            <person name="Ke S."/>
            <person name="Chen Y.Y."/>
            <person name="Wu W.L."/>
            <person name="Hsu J.L."/>
            <person name="Lin Y.F."/>
            <person name="Huang M.D."/>
            <person name="Li C.Y."/>
            <person name="Huang L."/>
            <person name="Wang Z.W."/>
            <person name="Zhao X."/>
            <person name="Zhong W.Y."/>
            <person name="Peng D.H."/>
            <person name="Ahmad S."/>
            <person name="Lan S."/>
            <person name="Zhang J.S."/>
            <person name="Tsai W.C."/>
            <person name="Van de Peer Y."/>
            <person name="Liu Z.J."/>
        </authorList>
    </citation>
    <scope>NUCLEOTIDE SEQUENCE</scope>
    <source>
        <strain evidence="5">CP</strain>
    </source>
</reference>
<comment type="caution">
    <text evidence="5">The sequence shown here is derived from an EMBL/GenBank/DDBJ whole genome shotgun (WGS) entry which is preliminary data.</text>
</comment>
<evidence type="ECO:0000256" key="4">
    <source>
        <dbReference type="RuleBase" id="RU003690"/>
    </source>
</evidence>
<dbReference type="GO" id="GO:0008422">
    <property type="term" value="F:beta-glucosidase activity"/>
    <property type="evidence" value="ECO:0007669"/>
    <property type="project" value="TreeGrafter"/>
</dbReference>
<dbReference type="Proteomes" id="UP001180020">
    <property type="component" value="Unassembled WGS sequence"/>
</dbReference>
<dbReference type="PANTHER" id="PTHR10353:SF137">
    <property type="entry name" value="MYROSINASE 3-RELATED"/>
    <property type="match status" value="1"/>
</dbReference>
<keyword evidence="3" id="KW-0326">Glycosidase</keyword>
<evidence type="ECO:0000313" key="5">
    <source>
        <dbReference type="EMBL" id="KAK1314217.1"/>
    </source>
</evidence>
<evidence type="ECO:0000256" key="1">
    <source>
        <dbReference type="ARBA" id="ARBA00010838"/>
    </source>
</evidence>
<evidence type="ECO:0000256" key="2">
    <source>
        <dbReference type="ARBA" id="ARBA00022801"/>
    </source>
</evidence>
<keyword evidence="2" id="KW-0378">Hydrolase</keyword>
<dbReference type="PANTHER" id="PTHR10353">
    <property type="entry name" value="GLYCOSYL HYDROLASE"/>
    <property type="match status" value="1"/>
</dbReference>
<organism evidence="5 6">
    <name type="scientific">Acorus calamus</name>
    <name type="common">Sweet flag</name>
    <dbReference type="NCBI Taxonomy" id="4465"/>
    <lineage>
        <taxon>Eukaryota</taxon>
        <taxon>Viridiplantae</taxon>
        <taxon>Streptophyta</taxon>
        <taxon>Embryophyta</taxon>
        <taxon>Tracheophyta</taxon>
        <taxon>Spermatophyta</taxon>
        <taxon>Magnoliopsida</taxon>
        <taxon>Liliopsida</taxon>
        <taxon>Acoraceae</taxon>
        <taxon>Acorus</taxon>
    </lineage>
</organism>
<evidence type="ECO:0000313" key="6">
    <source>
        <dbReference type="Proteomes" id="UP001180020"/>
    </source>
</evidence>
<gene>
    <name evidence="5" type="primary">BGLU12</name>
    <name evidence="5" type="ORF">QJS10_CPA06g01743</name>
</gene>
<keyword evidence="6" id="KW-1185">Reference proteome</keyword>
<accession>A0AAV9ELS4</accession>
<dbReference type="AlphaFoldDB" id="A0AAV9ELS4"/>
<dbReference type="InterPro" id="IPR017853">
    <property type="entry name" value="GH"/>
</dbReference>
<dbReference type="EMBL" id="JAUJYO010000006">
    <property type="protein sequence ID" value="KAK1314217.1"/>
    <property type="molecule type" value="Genomic_DNA"/>
</dbReference>
<dbReference type="Pfam" id="PF00232">
    <property type="entry name" value="Glyco_hydro_1"/>
    <property type="match status" value="1"/>
</dbReference>
<dbReference type="SUPFAM" id="SSF51445">
    <property type="entry name" value="(Trans)glycosidases"/>
    <property type="match status" value="1"/>
</dbReference>
<protein>
    <submittedName>
        <fullName evidence="5">Beta-glucosidase 12</fullName>
    </submittedName>
</protein>
<sequence length="160" mass="17991">MEGVNVKGCFAWSLLGFQMTKYNANRINNKKKKMEEFEGGASEGGRGPSIWDTFTHNHPGMIKDHSTGDIATDSYHRNKEDVALMKDMGFDAYRFSISWSRILPTGSLSGGVNKEGIKYYNNLINELISNGMQPFVTLFHWDSPQGLEDRYAGFLSPNIV</sequence>
<comment type="similarity">
    <text evidence="1 4">Belongs to the glycosyl hydrolase 1 family.</text>
</comment>
<reference evidence="5" key="2">
    <citation type="submission" date="2023-06" db="EMBL/GenBank/DDBJ databases">
        <authorList>
            <person name="Ma L."/>
            <person name="Liu K.-W."/>
            <person name="Li Z."/>
            <person name="Hsiao Y.-Y."/>
            <person name="Qi Y."/>
            <person name="Fu T."/>
            <person name="Tang G."/>
            <person name="Zhang D."/>
            <person name="Sun W.-H."/>
            <person name="Liu D.-K."/>
            <person name="Li Y."/>
            <person name="Chen G.-Z."/>
            <person name="Liu X.-D."/>
            <person name="Liao X.-Y."/>
            <person name="Jiang Y.-T."/>
            <person name="Yu X."/>
            <person name="Hao Y."/>
            <person name="Huang J."/>
            <person name="Zhao X.-W."/>
            <person name="Ke S."/>
            <person name="Chen Y.-Y."/>
            <person name="Wu W.-L."/>
            <person name="Hsu J.-L."/>
            <person name="Lin Y.-F."/>
            <person name="Huang M.-D."/>
            <person name="Li C.-Y."/>
            <person name="Huang L."/>
            <person name="Wang Z.-W."/>
            <person name="Zhao X."/>
            <person name="Zhong W.-Y."/>
            <person name="Peng D.-H."/>
            <person name="Ahmad S."/>
            <person name="Lan S."/>
            <person name="Zhang J.-S."/>
            <person name="Tsai W.-C."/>
            <person name="Van De Peer Y."/>
            <person name="Liu Z.-J."/>
        </authorList>
    </citation>
    <scope>NUCLEOTIDE SEQUENCE</scope>
    <source>
        <strain evidence="5">CP</strain>
        <tissue evidence="5">Leaves</tissue>
    </source>
</reference>
<dbReference type="GO" id="GO:0005975">
    <property type="term" value="P:carbohydrate metabolic process"/>
    <property type="evidence" value="ECO:0007669"/>
    <property type="project" value="InterPro"/>
</dbReference>
<evidence type="ECO:0000256" key="3">
    <source>
        <dbReference type="ARBA" id="ARBA00023295"/>
    </source>
</evidence>
<name>A0AAV9ELS4_ACOCL</name>
<proteinExistence type="inferred from homology"/>
<dbReference type="Gene3D" id="3.20.20.80">
    <property type="entry name" value="Glycosidases"/>
    <property type="match status" value="1"/>
</dbReference>
<dbReference type="InterPro" id="IPR001360">
    <property type="entry name" value="Glyco_hydro_1"/>
</dbReference>